<sequence length="580" mass="63434">MRVAHFAGAWLLTAVSISSPVFSAANDKDVVARQNPGSYYAITGATGGVFPRLEIRELQRAGGEMWNLFLLALTEFQAMDQKTIDSYFQIAGIHGMPWTSWDGVEGRLEDKELEDGTVIQKNPDMGYCPHFQVLFGTWHRPYLVLFEQKLQSVAKAIANNFPAATRPKYQDAATKLRVPYWDWAKALPNDQPIIPLTVSNEKTQVTFPNGTLAAIHNPLFNYNFHPLDNTQINGTGCPPGRGEGGRPQICQEYNHTIRGGSFENGDDQAGVNARLRSDLASQRSKLFAVLSQYQTFTQVSSDAFCGRAATVGNIEAVHNNIHIKFAPGHMTPPSVAAFDPIFWLHHANVDRQLAIHQALYPNTYLEQCEASSSTFTIATGDVLNAESPLTPFHKNAAGDFWTSTAVRSIRSQGYTYPELVDNPSNTTLVASIKAQYSGPANISVSTTAPRFRSKRQSSNATVEVKTLYLAEVKLPIYGLDDGRGGASAYSVLLFLGDVSDDPKLWATSRSLVGTAASLGGVHMHSNEVVTSTIDLSLALENAIAAGKTTSEKAEEYLKANLKYRIELVSICSLPRGKKLT</sequence>
<evidence type="ECO:0000256" key="8">
    <source>
        <dbReference type="ARBA" id="ARBA00023101"/>
    </source>
</evidence>
<dbReference type="InterPro" id="IPR041640">
    <property type="entry name" value="Tyrosinase_C"/>
</dbReference>
<dbReference type="Pfam" id="PF00264">
    <property type="entry name" value="Tyrosinase"/>
    <property type="match status" value="1"/>
</dbReference>
<keyword evidence="14" id="KW-1185">Reference proteome</keyword>
<feature type="chain" id="PRO_5025475385" description="tyrosinase" evidence="11">
    <location>
        <begin position="24"/>
        <end position="580"/>
    </location>
</feature>
<dbReference type="GO" id="GO:0042438">
    <property type="term" value="P:melanin biosynthetic process"/>
    <property type="evidence" value="ECO:0007669"/>
    <property type="project" value="UniProtKB-KW"/>
</dbReference>
<feature type="domain" description="Tyrosinase copper-binding" evidence="12">
    <location>
        <begin position="339"/>
        <end position="350"/>
    </location>
</feature>
<dbReference type="InterPro" id="IPR050316">
    <property type="entry name" value="Tyrosinase/Hemocyanin"/>
</dbReference>
<gene>
    <name evidence="13" type="ORF">CC86DRAFT_385320</name>
</gene>
<dbReference type="GO" id="GO:0046872">
    <property type="term" value="F:metal ion binding"/>
    <property type="evidence" value="ECO:0007669"/>
    <property type="project" value="UniProtKB-KW"/>
</dbReference>
<evidence type="ECO:0000313" key="14">
    <source>
        <dbReference type="Proteomes" id="UP000799424"/>
    </source>
</evidence>
<evidence type="ECO:0000256" key="5">
    <source>
        <dbReference type="ARBA" id="ARBA00023002"/>
    </source>
</evidence>
<evidence type="ECO:0000256" key="4">
    <source>
        <dbReference type="ARBA" id="ARBA00022723"/>
    </source>
</evidence>
<feature type="signal peptide" evidence="11">
    <location>
        <begin position="1"/>
        <end position="23"/>
    </location>
</feature>
<proteinExistence type="inferred from homology"/>
<evidence type="ECO:0000256" key="6">
    <source>
        <dbReference type="ARBA" id="ARBA00023008"/>
    </source>
</evidence>
<dbReference type="PANTHER" id="PTHR11474">
    <property type="entry name" value="TYROSINASE FAMILY MEMBER"/>
    <property type="match status" value="1"/>
</dbReference>
<organism evidence="13 14">
    <name type="scientific">Ophiobolus disseminans</name>
    <dbReference type="NCBI Taxonomy" id="1469910"/>
    <lineage>
        <taxon>Eukaryota</taxon>
        <taxon>Fungi</taxon>
        <taxon>Dikarya</taxon>
        <taxon>Ascomycota</taxon>
        <taxon>Pezizomycotina</taxon>
        <taxon>Dothideomycetes</taxon>
        <taxon>Pleosporomycetidae</taxon>
        <taxon>Pleosporales</taxon>
        <taxon>Pleosporineae</taxon>
        <taxon>Phaeosphaeriaceae</taxon>
        <taxon>Ophiobolus</taxon>
    </lineage>
</organism>
<dbReference type="PROSITE" id="PS00498">
    <property type="entry name" value="TYROSINASE_2"/>
    <property type="match status" value="1"/>
</dbReference>
<evidence type="ECO:0000256" key="10">
    <source>
        <dbReference type="ARBA" id="ARBA00048881"/>
    </source>
</evidence>
<reference evidence="13" key="1">
    <citation type="journal article" date="2020" name="Stud. Mycol.">
        <title>101 Dothideomycetes genomes: a test case for predicting lifestyles and emergence of pathogens.</title>
        <authorList>
            <person name="Haridas S."/>
            <person name="Albert R."/>
            <person name="Binder M."/>
            <person name="Bloem J."/>
            <person name="Labutti K."/>
            <person name="Salamov A."/>
            <person name="Andreopoulos B."/>
            <person name="Baker S."/>
            <person name="Barry K."/>
            <person name="Bills G."/>
            <person name="Bluhm B."/>
            <person name="Cannon C."/>
            <person name="Castanera R."/>
            <person name="Culley D."/>
            <person name="Daum C."/>
            <person name="Ezra D."/>
            <person name="Gonzalez J."/>
            <person name="Henrissat B."/>
            <person name="Kuo A."/>
            <person name="Liang C."/>
            <person name="Lipzen A."/>
            <person name="Lutzoni F."/>
            <person name="Magnuson J."/>
            <person name="Mondo S."/>
            <person name="Nolan M."/>
            <person name="Ohm R."/>
            <person name="Pangilinan J."/>
            <person name="Park H.-J."/>
            <person name="Ramirez L."/>
            <person name="Alfaro M."/>
            <person name="Sun H."/>
            <person name="Tritt A."/>
            <person name="Yoshinaga Y."/>
            <person name="Zwiers L.-H."/>
            <person name="Turgeon B."/>
            <person name="Goodwin S."/>
            <person name="Spatafora J."/>
            <person name="Crous P."/>
            <person name="Grigoriev I."/>
        </authorList>
    </citation>
    <scope>NUCLEOTIDE SEQUENCE</scope>
    <source>
        <strain evidence="13">CBS 113818</strain>
    </source>
</reference>
<comment type="cofactor">
    <cofactor evidence="1">
        <name>Cu(2+)</name>
        <dbReference type="ChEBI" id="CHEBI:29036"/>
    </cofactor>
</comment>
<evidence type="ECO:0000256" key="7">
    <source>
        <dbReference type="ARBA" id="ARBA00023033"/>
    </source>
</evidence>
<accession>A0A6A6ZN76</accession>
<comment type="similarity">
    <text evidence="2">Belongs to the tyrosinase family.</text>
</comment>
<dbReference type="Proteomes" id="UP000799424">
    <property type="component" value="Unassembled WGS sequence"/>
</dbReference>
<dbReference type="PANTHER" id="PTHR11474:SF76">
    <property type="entry name" value="SHKT DOMAIN-CONTAINING PROTEIN"/>
    <property type="match status" value="1"/>
</dbReference>
<name>A0A6A6ZN76_9PLEO</name>
<keyword evidence="8" id="KW-0470">Melanin biosynthesis</keyword>
<keyword evidence="11" id="KW-0732">Signal</keyword>
<keyword evidence="7" id="KW-0503">Monooxygenase</keyword>
<evidence type="ECO:0000256" key="9">
    <source>
        <dbReference type="ARBA" id="ARBA00048233"/>
    </source>
</evidence>
<dbReference type="EMBL" id="MU006234">
    <property type="protein sequence ID" value="KAF2822336.1"/>
    <property type="molecule type" value="Genomic_DNA"/>
</dbReference>
<evidence type="ECO:0000259" key="12">
    <source>
        <dbReference type="PROSITE" id="PS00498"/>
    </source>
</evidence>
<dbReference type="InterPro" id="IPR008922">
    <property type="entry name" value="Di-copper_centre_dom_sf"/>
</dbReference>
<keyword evidence="4" id="KW-0479">Metal-binding</keyword>
<dbReference type="InterPro" id="IPR002227">
    <property type="entry name" value="Tyrosinase_Cu-bd"/>
</dbReference>
<dbReference type="Pfam" id="PF18132">
    <property type="entry name" value="Tyrosinase_C"/>
    <property type="match status" value="1"/>
</dbReference>
<dbReference type="GO" id="GO:0004503">
    <property type="term" value="F:tyrosinase activity"/>
    <property type="evidence" value="ECO:0007669"/>
    <property type="project" value="UniProtKB-EC"/>
</dbReference>
<comment type="catalytic activity">
    <reaction evidence="9">
        <text>2 L-dopa + O2 = 2 L-dopaquinone + 2 H2O</text>
        <dbReference type="Rhea" id="RHEA:34287"/>
        <dbReference type="ChEBI" id="CHEBI:15377"/>
        <dbReference type="ChEBI" id="CHEBI:15379"/>
        <dbReference type="ChEBI" id="CHEBI:57504"/>
        <dbReference type="ChEBI" id="CHEBI:57924"/>
        <dbReference type="EC" id="1.14.18.1"/>
    </reaction>
</comment>
<evidence type="ECO:0000256" key="2">
    <source>
        <dbReference type="ARBA" id="ARBA00009928"/>
    </source>
</evidence>
<dbReference type="SUPFAM" id="SSF48056">
    <property type="entry name" value="Di-copper centre-containing domain"/>
    <property type="match status" value="1"/>
</dbReference>
<dbReference type="Gene3D" id="1.10.1280.10">
    <property type="entry name" value="Di-copper center containing domain from catechol oxidase"/>
    <property type="match status" value="1"/>
</dbReference>
<dbReference type="OrthoDB" id="6132182at2759"/>
<comment type="catalytic activity">
    <reaction evidence="10">
        <text>L-tyrosine + O2 = L-dopaquinone + H2O</text>
        <dbReference type="Rhea" id="RHEA:18117"/>
        <dbReference type="ChEBI" id="CHEBI:15377"/>
        <dbReference type="ChEBI" id="CHEBI:15379"/>
        <dbReference type="ChEBI" id="CHEBI:57924"/>
        <dbReference type="ChEBI" id="CHEBI:58315"/>
        <dbReference type="EC" id="1.14.18.1"/>
    </reaction>
</comment>
<keyword evidence="6" id="KW-0186">Copper</keyword>
<evidence type="ECO:0000313" key="13">
    <source>
        <dbReference type="EMBL" id="KAF2822336.1"/>
    </source>
</evidence>
<evidence type="ECO:0000256" key="1">
    <source>
        <dbReference type="ARBA" id="ARBA00001973"/>
    </source>
</evidence>
<evidence type="ECO:0000256" key="3">
    <source>
        <dbReference type="ARBA" id="ARBA00011906"/>
    </source>
</evidence>
<evidence type="ECO:0000256" key="11">
    <source>
        <dbReference type="SAM" id="SignalP"/>
    </source>
</evidence>
<protein>
    <recommendedName>
        <fullName evidence="3">tyrosinase</fullName>
        <ecNumber evidence="3">1.14.18.1</ecNumber>
    </recommendedName>
</protein>
<keyword evidence="5" id="KW-0560">Oxidoreductase</keyword>
<dbReference type="EC" id="1.14.18.1" evidence="3"/>
<dbReference type="AlphaFoldDB" id="A0A6A6ZN76"/>
<dbReference type="PRINTS" id="PR00092">
    <property type="entry name" value="TYROSINASE"/>
</dbReference>